<sequence>MDRHEEAVMQLLTANGETFVAPKYELADGWQCPAFVALRPARKQVYVVEVSASGYPLALVNRLNERVEKWYAPLLAQLHGLAITRPDWEIACLVFVRSDQAEWLKERVKDMSGVHVLSLEQASSPWNWDDAVWTADMRFDNAGGIPQRGVNPAGLTH</sequence>
<proteinExistence type="predicted"/>
<evidence type="ECO:0000313" key="2">
    <source>
        <dbReference type="Proteomes" id="UP001240697"/>
    </source>
</evidence>
<evidence type="ECO:0008006" key="3">
    <source>
        <dbReference type="Google" id="ProtNLM"/>
    </source>
</evidence>
<dbReference type="RefSeq" id="WP_283487659.1">
    <property type="nucleotide sequence ID" value="NZ_CP125947.1"/>
</dbReference>
<keyword evidence="2" id="KW-1185">Reference proteome</keyword>
<evidence type="ECO:0000313" key="1">
    <source>
        <dbReference type="EMBL" id="WHS66582.1"/>
    </source>
</evidence>
<reference evidence="1 2" key="1">
    <citation type="submission" date="2023-05" db="EMBL/GenBank/DDBJ databases">
        <authorList>
            <person name="Yin Y."/>
            <person name="Lu Z."/>
        </authorList>
    </citation>
    <scope>NUCLEOTIDE SEQUENCE [LARGE SCALE GENOMIC DNA]</scope>
    <source>
        <strain evidence="1 2">ZM22</strain>
    </source>
</reference>
<dbReference type="Proteomes" id="UP001240697">
    <property type="component" value="Chromosome"/>
</dbReference>
<dbReference type="EMBL" id="CP125947">
    <property type="protein sequence ID" value="WHS66582.1"/>
    <property type="molecule type" value="Genomic_DNA"/>
</dbReference>
<protein>
    <recommendedName>
        <fullName evidence="3">DUF695 domain-containing protein</fullName>
    </recommendedName>
</protein>
<name>A0ABY8SU52_9BURK</name>
<organism evidence="1 2">
    <name type="scientific">Comamonas resistens</name>
    <dbReference type="NCBI Taxonomy" id="3046670"/>
    <lineage>
        <taxon>Bacteria</taxon>
        <taxon>Pseudomonadati</taxon>
        <taxon>Pseudomonadota</taxon>
        <taxon>Betaproteobacteria</taxon>
        <taxon>Burkholderiales</taxon>
        <taxon>Comamonadaceae</taxon>
        <taxon>Comamonas</taxon>
    </lineage>
</organism>
<gene>
    <name evidence="1" type="ORF">QMY55_05440</name>
</gene>
<accession>A0ABY8SU52</accession>